<dbReference type="AlphaFoldDB" id="A0A226WL32"/>
<dbReference type="EMBL" id="MTHB01000305">
    <property type="protein sequence ID" value="OXC71540.1"/>
    <property type="molecule type" value="Genomic_DNA"/>
</dbReference>
<comment type="caution">
    <text evidence="1">The sequence shown here is derived from an EMBL/GenBank/DDBJ whole genome shotgun (WGS) entry which is preliminary data.</text>
</comment>
<dbReference type="Proteomes" id="UP000214720">
    <property type="component" value="Unassembled WGS sequence"/>
</dbReference>
<dbReference type="InterPro" id="IPR046373">
    <property type="entry name" value="Acyl-CoA_Oxase/DH_mid-dom_sf"/>
</dbReference>
<sequence>MTTMQAMTGGAASESILGPFLRELRFERGSNTDTPRALRALIDAGFDRLPLPGHGATLERWRMLAAVAGCDLALVKLFEGHTDALAIMAELGEEQVPESGQAWGVWAAEPPSARLAAKAASDTTSVTLHGTKAWCSGAASITHALVTAWNEQDQPVLAAVDLRQPGVCITHDGWMAVGMSASASVDVHFDHARATCIGAPRAYLERAGFWHGGGGIAACWFGAAAAIGEFVKKDAARRADPYKLAHLGAIDTALCGTASLLREAAARIDREPQADAMPDAFRVRLAAERAAVEVVERAGRALGAGPLCRNRHFASLMADLPVFIRQSHAERDEAALAERLINGECGTWNL</sequence>
<dbReference type="eggNOG" id="COG1960">
    <property type="taxonomic scope" value="Bacteria"/>
</dbReference>
<dbReference type="InterPro" id="IPR009100">
    <property type="entry name" value="AcylCoA_DH/oxidase_NM_dom_sf"/>
</dbReference>
<proteinExistence type="predicted"/>
<name>A0A226WL32_CABSO</name>
<evidence type="ECO:0000313" key="1">
    <source>
        <dbReference type="EMBL" id="OXC71540.1"/>
    </source>
</evidence>
<dbReference type="Gene3D" id="2.40.110.10">
    <property type="entry name" value="Butyryl-CoA Dehydrogenase, subunit A, domain 2"/>
    <property type="match status" value="1"/>
</dbReference>
<accession>A0A226WL32</accession>
<evidence type="ECO:0000313" key="2">
    <source>
        <dbReference type="Proteomes" id="UP000214720"/>
    </source>
</evidence>
<reference evidence="2" key="1">
    <citation type="submission" date="2017-01" db="EMBL/GenBank/DDBJ databases">
        <title>Genome Analysis of Deinococcus marmoris KOPRI26562.</title>
        <authorList>
            <person name="Kim J.H."/>
            <person name="Oh H.-M."/>
        </authorList>
    </citation>
    <scope>NUCLEOTIDE SEQUENCE [LARGE SCALE GENOMIC DNA]</scope>
    <source>
        <strain evidence="2">PAMC 26633</strain>
    </source>
</reference>
<dbReference type="GO" id="GO:0016627">
    <property type="term" value="F:oxidoreductase activity, acting on the CH-CH group of donors"/>
    <property type="evidence" value="ECO:0007669"/>
    <property type="project" value="InterPro"/>
</dbReference>
<protein>
    <submittedName>
        <fullName evidence="1">Acyl-CoA dehydrogenase/oxidase domain protein</fullName>
    </submittedName>
</protein>
<dbReference type="SUPFAM" id="SSF56645">
    <property type="entry name" value="Acyl-CoA dehydrogenase NM domain-like"/>
    <property type="match status" value="1"/>
</dbReference>
<organism evidence="1 2">
    <name type="scientific">Caballeronia sordidicola</name>
    <name type="common">Burkholderia sordidicola</name>
    <dbReference type="NCBI Taxonomy" id="196367"/>
    <lineage>
        <taxon>Bacteria</taxon>
        <taxon>Pseudomonadati</taxon>
        <taxon>Pseudomonadota</taxon>
        <taxon>Betaproteobacteria</taxon>
        <taxon>Burkholderiales</taxon>
        <taxon>Burkholderiaceae</taxon>
        <taxon>Caballeronia</taxon>
    </lineage>
</organism>
<gene>
    <name evidence="1" type="ORF">BSU04_46960</name>
</gene>